<accession>A0A3B0SC96</accession>
<reference evidence="2" key="1">
    <citation type="submission" date="2018-06" db="EMBL/GenBank/DDBJ databases">
        <authorList>
            <person name="Zhirakovskaya E."/>
        </authorList>
    </citation>
    <scope>NUCLEOTIDE SEQUENCE</scope>
</reference>
<dbReference type="EMBL" id="UOEK01000266">
    <property type="protein sequence ID" value="VAW03735.1"/>
    <property type="molecule type" value="Genomic_DNA"/>
</dbReference>
<sequence length="121" mass="12900">PDEAGRRGIVKGSGSDRRGGSRAQMKVDYSLEATDVGTRVVVDADIVLSGPAAQFGRVGLIKEITGRIIEQFVACIEAKLAAETPEEAAEVHASEVKGLSLFLASLFAPIVRFFKRILGRS</sequence>
<feature type="region of interest" description="Disordered" evidence="1">
    <location>
        <begin position="1"/>
        <end position="23"/>
    </location>
</feature>
<dbReference type="AlphaFoldDB" id="A0A3B0SC96"/>
<dbReference type="Gene3D" id="3.30.530.20">
    <property type="match status" value="1"/>
</dbReference>
<dbReference type="SUPFAM" id="SSF55961">
    <property type="entry name" value="Bet v1-like"/>
    <property type="match status" value="1"/>
</dbReference>
<dbReference type="InterPro" id="IPR023393">
    <property type="entry name" value="START-like_dom_sf"/>
</dbReference>
<evidence type="ECO:0000256" key="1">
    <source>
        <dbReference type="SAM" id="MobiDB-lite"/>
    </source>
</evidence>
<evidence type="ECO:0008006" key="3">
    <source>
        <dbReference type="Google" id="ProtNLM"/>
    </source>
</evidence>
<evidence type="ECO:0000313" key="2">
    <source>
        <dbReference type="EMBL" id="VAW03735.1"/>
    </source>
</evidence>
<feature type="non-terminal residue" evidence="2">
    <location>
        <position position="1"/>
    </location>
</feature>
<name>A0A3B0SC96_9ZZZZ</name>
<proteinExistence type="predicted"/>
<gene>
    <name evidence="2" type="ORF">MNBD_ACTINO02-3042</name>
</gene>
<protein>
    <recommendedName>
        <fullName evidence="3">Carbon monoxide oxidation accessory protein CoxG</fullName>
    </recommendedName>
</protein>
<organism evidence="2">
    <name type="scientific">hydrothermal vent metagenome</name>
    <dbReference type="NCBI Taxonomy" id="652676"/>
    <lineage>
        <taxon>unclassified sequences</taxon>
        <taxon>metagenomes</taxon>
        <taxon>ecological metagenomes</taxon>
    </lineage>
</organism>